<dbReference type="PROSITE" id="PS51125">
    <property type="entry name" value="NHL"/>
    <property type="match status" value="4"/>
</dbReference>
<dbReference type="KEGG" id="dtp:JZK55_09330"/>
<protein>
    <recommendedName>
        <fullName evidence="5">6-bladed beta-propeller</fullName>
    </recommendedName>
</protein>
<keyword evidence="1" id="KW-0677">Repeat</keyword>
<dbReference type="InterPro" id="IPR011042">
    <property type="entry name" value="6-blade_b-propeller_TolB-like"/>
</dbReference>
<dbReference type="SUPFAM" id="SSF101898">
    <property type="entry name" value="NHL repeat"/>
    <property type="match status" value="1"/>
</dbReference>
<feature type="repeat" description="NHL" evidence="2">
    <location>
        <begin position="275"/>
        <end position="317"/>
    </location>
</feature>
<dbReference type="GO" id="GO:0008270">
    <property type="term" value="F:zinc ion binding"/>
    <property type="evidence" value="ECO:0007669"/>
    <property type="project" value="UniProtKB-KW"/>
</dbReference>
<feature type="repeat" description="NHL" evidence="2">
    <location>
        <begin position="181"/>
        <end position="224"/>
    </location>
</feature>
<dbReference type="InterPro" id="IPR050952">
    <property type="entry name" value="TRIM-NHL_E3_ligases"/>
</dbReference>
<dbReference type="PANTHER" id="PTHR24104:SF25">
    <property type="entry name" value="PROTEIN LIN-41"/>
    <property type="match status" value="1"/>
</dbReference>
<reference evidence="3 4" key="1">
    <citation type="submission" date="2020-03" db="EMBL/GenBank/DDBJ databases">
        <title>Complete genome sequences of two sulfur-disproportionating bacterial strains T55J and Mzg5.</title>
        <authorList>
            <person name="Umezawa K."/>
            <person name="Kojima H."/>
            <person name="Kato Y."/>
            <person name="Fukui M."/>
        </authorList>
    </citation>
    <scope>NUCLEOTIDE SEQUENCE [LARGE SCALE GENOMIC DNA]</scope>
    <source>
        <strain evidence="3 4">T55J</strain>
    </source>
</reference>
<organism evidence="3 4">
    <name type="scientific">Dissulfurispira thermophila</name>
    <dbReference type="NCBI Taxonomy" id="2715679"/>
    <lineage>
        <taxon>Bacteria</taxon>
        <taxon>Pseudomonadati</taxon>
        <taxon>Nitrospirota</taxon>
        <taxon>Thermodesulfovibrionia</taxon>
        <taxon>Thermodesulfovibrionales</taxon>
        <taxon>Dissulfurispiraceae</taxon>
        <taxon>Dissulfurispira</taxon>
    </lineage>
</organism>
<dbReference type="Pfam" id="PF01436">
    <property type="entry name" value="NHL"/>
    <property type="match status" value="2"/>
</dbReference>
<feature type="repeat" description="NHL" evidence="2">
    <location>
        <begin position="62"/>
        <end position="87"/>
    </location>
</feature>
<accession>A0A7G1H1N1</accession>
<dbReference type="InterPro" id="IPR001258">
    <property type="entry name" value="NHL_repeat"/>
</dbReference>
<dbReference type="Pfam" id="PF17170">
    <property type="entry name" value="DUF5128"/>
    <property type="match status" value="1"/>
</dbReference>
<name>A0A7G1H1N1_9BACT</name>
<evidence type="ECO:0000256" key="1">
    <source>
        <dbReference type="ARBA" id="ARBA00022737"/>
    </source>
</evidence>
<evidence type="ECO:0008006" key="5">
    <source>
        <dbReference type="Google" id="ProtNLM"/>
    </source>
</evidence>
<evidence type="ECO:0000256" key="2">
    <source>
        <dbReference type="PROSITE-ProRule" id="PRU00504"/>
    </source>
</evidence>
<gene>
    <name evidence="3" type="ORF">JZK55_09330</name>
</gene>
<proteinExistence type="predicted"/>
<dbReference type="PANTHER" id="PTHR24104">
    <property type="entry name" value="E3 UBIQUITIN-PROTEIN LIGASE NHLRC1-RELATED"/>
    <property type="match status" value="1"/>
</dbReference>
<dbReference type="Gene3D" id="2.120.10.30">
    <property type="entry name" value="TolB, C-terminal domain"/>
    <property type="match status" value="3"/>
</dbReference>
<dbReference type="Proteomes" id="UP000516360">
    <property type="component" value="Chromosome"/>
</dbReference>
<dbReference type="EMBL" id="AP022873">
    <property type="protein sequence ID" value="BCB96011.1"/>
    <property type="molecule type" value="Genomic_DNA"/>
</dbReference>
<sequence length="330" mass="36947">MGPKVEKKKEHIVWPPPPWKPKIEFLYTITTPDDMQIKKGFFRRLWEFIAGESKKGVVKPFGVFADDSGRVYVTDTGDQSVHIFDPKDNNYFVIEGITQRYRLTSPIGVATDAERNIYVSDSVMRRVYVFNEKGKFIREIGSDDIMQRPTGIAIDKTSGILYVVDTLASNILVYSLDGKYIKTIGEHGGGKGQFNRPTFIAIGKDGNLYITDTMNVRVQIIDKNGKFVGKFGKRGDATGDMANPRGIALDSDGHIYVTDTILEAVQIFDKSGQLLLVFGRRGTDSGEFSIPAGISIVNDNIYVADSYNMRIQVFRYLKGSQLNNSAQQKK</sequence>
<dbReference type="RefSeq" id="WP_203473465.1">
    <property type="nucleotide sequence ID" value="NZ_AP022873.1"/>
</dbReference>
<feature type="repeat" description="NHL" evidence="2">
    <location>
        <begin position="228"/>
        <end position="271"/>
    </location>
</feature>
<evidence type="ECO:0000313" key="3">
    <source>
        <dbReference type="EMBL" id="BCB96011.1"/>
    </source>
</evidence>
<evidence type="ECO:0000313" key="4">
    <source>
        <dbReference type="Proteomes" id="UP000516360"/>
    </source>
</evidence>
<dbReference type="AlphaFoldDB" id="A0A7G1H1N1"/>
<keyword evidence="4" id="KW-1185">Reference proteome</keyword>
<dbReference type="CDD" id="cd14962">
    <property type="entry name" value="NHL_like_6"/>
    <property type="match status" value="1"/>
</dbReference>